<dbReference type="AlphaFoldDB" id="A0A2U8HDZ8"/>
<dbReference type="Proteomes" id="UP000244915">
    <property type="component" value="Chromosome 1"/>
</dbReference>
<proteinExistence type="predicted"/>
<evidence type="ECO:0000313" key="1">
    <source>
        <dbReference type="EMBL" id="AWI84044.1"/>
    </source>
</evidence>
<reference evidence="1 2" key="1">
    <citation type="submission" date="2017-06" db="EMBL/GenBank/DDBJ databases">
        <title>Yangia sp. YSBP01 complete genome sequence.</title>
        <authorList>
            <person name="Woo J.-H."/>
            <person name="Kim H.-S."/>
        </authorList>
    </citation>
    <scope>NUCLEOTIDE SEQUENCE [LARGE SCALE GENOMIC DNA]</scope>
    <source>
        <strain evidence="1 2">YSBP01</strain>
    </source>
</reference>
<dbReference type="EMBL" id="CP022189">
    <property type="protein sequence ID" value="AWI84044.1"/>
    <property type="molecule type" value="Genomic_DNA"/>
</dbReference>
<organism evidence="1 2">
    <name type="scientific">Alloyangia pacifica</name>
    <dbReference type="NCBI Taxonomy" id="311180"/>
    <lineage>
        <taxon>Bacteria</taxon>
        <taxon>Pseudomonadati</taxon>
        <taxon>Pseudomonadota</taxon>
        <taxon>Alphaproteobacteria</taxon>
        <taxon>Rhodobacterales</taxon>
        <taxon>Roseobacteraceae</taxon>
        <taxon>Alloyangia</taxon>
    </lineage>
</organism>
<dbReference type="RefSeq" id="WP_108966538.1">
    <property type="nucleotide sequence ID" value="NZ_CP022189.1"/>
</dbReference>
<name>A0A2U8HDZ8_9RHOB</name>
<dbReference type="OrthoDB" id="7868560at2"/>
<gene>
    <name evidence="1" type="ORF">CEW88_10350</name>
</gene>
<evidence type="ECO:0000313" key="2">
    <source>
        <dbReference type="Proteomes" id="UP000244915"/>
    </source>
</evidence>
<protein>
    <submittedName>
        <fullName evidence="1">Uncharacterized protein</fullName>
    </submittedName>
</protein>
<dbReference type="KEGG" id="ypac:CEW88_10350"/>
<sequence length="70" mass="7642">MVYLTPFDWAALMLRGASQMLAVQAQWTEVYLGHVRRRGAAMPTAKATVLPFVRPAPLATMGICGPARVK</sequence>
<accession>A0A2U8HDZ8</accession>